<dbReference type="Proteomes" id="UP000192247">
    <property type="component" value="Unassembled WGS sequence"/>
</dbReference>
<dbReference type="AlphaFoldDB" id="A0A1V9XNL5"/>
<organism evidence="10 11">
    <name type="scientific">Tropilaelaps mercedesae</name>
    <dbReference type="NCBI Taxonomy" id="418985"/>
    <lineage>
        <taxon>Eukaryota</taxon>
        <taxon>Metazoa</taxon>
        <taxon>Ecdysozoa</taxon>
        <taxon>Arthropoda</taxon>
        <taxon>Chelicerata</taxon>
        <taxon>Arachnida</taxon>
        <taxon>Acari</taxon>
        <taxon>Parasitiformes</taxon>
        <taxon>Mesostigmata</taxon>
        <taxon>Gamasina</taxon>
        <taxon>Dermanyssoidea</taxon>
        <taxon>Laelapidae</taxon>
        <taxon>Tropilaelaps</taxon>
    </lineage>
</organism>
<evidence type="ECO:0000256" key="5">
    <source>
        <dbReference type="ARBA" id="ARBA00022990"/>
    </source>
</evidence>
<dbReference type="GO" id="GO:0033981">
    <property type="term" value="F:D-dopachrome decarboxylase activity"/>
    <property type="evidence" value="ECO:0007669"/>
    <property type="project" value="UniProtKB-EC"/>
</dbReference>
<evidence type="ECO:0000256" key="7">
    <source>
        <dbReference type="ARBA" id="ARBA00023239"/>
    </source>
</evidence>
<comment type="caution">
    <text evidence="10">The sequence shown here is derived from an EMBL/GenBank/DDBJ whole genome shotgun (WGS) entry which is preliminary data.</text>
</comment>
<dbReference type="InParanoid" id="A0A1V9XNL5"/>
<evidence type="ECO:0000256" key="6">
    <source>
        <dbReference type="ARBA" id="ARBA00023101"/>
    </source>
</evidence>
<proteinExistence type="inferred from homology"/>
<evidence type="ECO:0000313" key="11">
    <source>
        <dbReference type="Proteomes" id="UP000192247"/>
    </source>
</evidence>
<dbReference type="GO" id="GO:0005615">
    <property type="term" value="C:extracellular space"/>
    <property type="evidence" value="ECO:0007669"/>
    <property type="project" value="TreeGrafter"/>
</dbReference>
<evidence type="ECO:0000256" key="4">
    <source>
        <dbReference type="ARBA" id="ARBA00022490"/>
    </source>
</evidence>
<evidence type="ECO:0000256" key="9">
    <source>
        <dbReference type="ARBA" id="ARBA00038884"/>
    </source>
</evidence>
<sequence>MPLCVLRTNLKRSSFQPDFHAIFTKYVADVLQKPTEKITLVVQTEADMSRGGSNSATVWLSIESINVFSNEKNPEIGGNLRQHLKSLLNIPENRIVVTLRDLPKADVV</sequence>
<evidence type="ECO:0000256" key="1">
    <source>
        <dbReference type="ARBA" id="ARBA00004496"/>
    </source>
</evidence>
<keyword evidence="6" id="KW-0470">Melanin biosynthesis</keyword>
<comment type="function">
    <text evidence="8">Tautomerization of D-dopachrome with decarboxylation to give 5,6-dihydroxyindole (DHI).</text>
</comment>
<comment type="subcellular location">
    <subcellularLocation>
        <location evidence="1">Cytoplasm</location>
    </subcellularLocation>
</comment>
<dbReference type="InterPro" id="IPR014347">
    <property type="entry name" value="Tautomerase/MIF_sf"/>
</dbReference>
<dbReference type="PANTHER" id="PTHR11954:SF22">
    <property type="entry name" value="D-DOPACHROME DECARBOXYLASE"/>
    <property type="match status" value="1"/>
</dbReference>
<accession>A0A1V9XNL5</accession>
<comment type="similarity">
    <text evidence="2">Belongs to the MIF family.</text>
</comment>
<dbReference type="OrthoDB" id="6080988at2759"/>
<keyword evidence="7" id="KW-0456">Lyase</keyword>
<protein>
    <recommendedName>
        <fullName evidence="9">D-dopachrome decarboxylase</fullName>
        <ecNumber evidence="9">4.1.1.84</ecNumber>
    </recommendedName>
</protein>
<evidence type="ECO:0000256" key="2">
    <source>
        <dbReference type="ARBA" id="ARBA00005851"/>
    </source>
</evidence>
<evidence type="ECO:0000256" key="8">
    <source>
        <dbReference type="ARBA" id="ARBA00037460"/>
    </source>
</evidence>
<comment type="subunit">
    <text evidence="3">Homotrimer.</text>
</comment>
<dbReference type="Gene3D" id="3.30.429.10">
    <property type="entry name" value="Macrophage Migration Inhibitory Factor"/>
    <property type="match status" value="1"/>
</dbReference>
<gene>
    <name evidence="10" type="ORF">BIW11_08649</name>
</gene>
<dbReference type="STRING" id="418985.A0A1V9XNL5"/>
<keyword evidence="4" id="KW-0963">Cytoplasm</keyword>
<reference evidence="10 11" key="1">
    <citation type="journal article" date="2017" name="Gigascience">
        <title>Draft genome of the honey bee ectoparasitic mite, Tropilaelaps mercedesae, is shaped by the parasitic life history.</title>
        <authorList>
            <person name="Dong X."/>
            <person name="Armstrong S.D."/>
            <person name="Xia D."/>
            <person name="Makepeace B.L."/>
            <person name="Darby A.C."/>
            <person name="Kadowaki T."/>
        </authorList>
    </citation>
    <scope>NUCLEOTIDE SEQUENCE [LARGE SCALE GENOMIC DNA]</scope>
    <source>
        <strain evidence="10">Wuxi-XJTLU</strain>
    </source>
</reference>
<dbReference type="GO" id="GO:0005737">
    <property type="term" value="C:cytoplasm"/>
    <property type="evidence" value="ECO:0007669"/>
    <property type="project" value="UniProtKB-SubCell"/>
</dbReference>
<keyword evidence="5" id="KW-0007">Acetylation</keyword>
<keyword evidence="11" id="KW-1185">Reference proteome</keyword>
<dbReference type="PANTHER" id="PTHR11954">
    <property type="entry name" value="D-DOPACHROME DECARBOXYLASE"/>
    <property type="match status" value="1"/>
</dbReference>
<dbReference type="Pfam" id="PF01187">
    <property type="entry name" value="MIF"/>
    <property type="match status" value="1"/>
</dbReference>
<dbReference type="GO" id="GO:0042438">
    <property type="term" value="P:melanin biosynthetic process"/>
    <property type="evidence" value="ECO:0007669"/>
    <property type="project" value="UniProtKB-KW"/>
</dbReference>
<evidence type="ECO:0000256" key="3">
    <source>
        <dbReference type="ARBA" id="ARBA00011233"/>
    </source>
</evidence>
<dbReference type="InterPro" id="IPR001398">
    <property type="entry name" value="Macrophage_inhib_fac"/>
</dbReference>
<name>A0A1V9XNL5_9ACAR</name>
<evidence type="ECO:0000313" key="10">
    <source>
        <dbReference type="EMBL" id="OQR75094.1"/>
    </source>
</evidence>
<dbReference type="EC" id="4.1.1.84" evidence="9"/>
<dbReference type="EMBL" id="MNPL01006861">
    <property type="protein sequence ID" value="OQR75094.1"/>
    <property type="molecule type" value="Genomic_DNA"/>
</dbReference>
<dbReference type="SUPFAM" id="SSF55331">
    <property type="entry name" value="Tautomerase/MIF"/>
    <property type="match status" value="1"/>
</dbReference>
<dbReference type="GO" id="GO:0050178">
    <property type="term" value="F:phenylpyruvate tautomerase activity"/>
    <property type="evidence" value="ECO:0007669"/>
    <property type="project" value="TreeGrafter"/>
</dbReference>